<reference evidence="7 8" key="1">
    <citation type="submission" date="2013-03" db="EMBL/GenBank/DDBJ databases">
        <title>The Genome Sequence of Capronia coronata CBS 617.96.</title>
        <authorList>
            <consortium name="The Broad Institute Genomics Platform"/>
            <person name="Cuomo C."/>
            <person name="de Hoog S."/>
            <person name="Gorbushina A."/>
            <person name="Walker B."/>
            <person name="Young S.K."/>
            <person name="Zeng Q."/>
            <person name="Gargeya S."/>
            <person name="Fitzgerald M."/>
            <person name="Haas B."/>
            <person name="Abouelleil A."/>
            <person name="Allen A.W."/>
            <person name="Alvarado L."/>
            <person name="Arachchi H.M."/>
            <person name="Berlin A.M."/>
            <person name="Chapman S.B."/>
            <person name="Gainer-Dewar J."/>
            <person name="Goldberg J."/>
            <person name="Griggs A."/>
            <person name="Gujja S."/>
            <person name="Hansen M."/>
            <person name="Howarth C."/>
            <person name="Imamovic A."/>
            <person name="Ireland A."/>
            <person name="Larimer J."/>
            <person name="McCowan C."/>
            <person name="Murphy C."/>
            <person name="Pearson M."/>
            <person name="Poon T.W."/>
            <person name="Priest M."/>
            <person name="Roberts A."/>
            <person name="Saif S."/>
            <person name="Shea T."/>
            <person name="Sisk P."/>
            <person name="Sykes S."/>
            <person name="Wortman J."/>
            <person name="Nusbaum C."/>
            <person name="Birren B."/>
        </authorList>
    </citation>
    <scope>NUCLEOTIDE SEQUENCE [LARGE SCALE GENOMIC DNA]</scope>
    <source>
        <strain evidence="7 8">CBS 617.96</strain>
    </source>
</reference>
<dbReference type="InterPro" id="IPR010580">
    <property type="entry name" value="ER_stress-assoc"/>
</dbReference>
<protein>
    <recommendedName>
        <fullName evidence="6">Stress-associated endoplasmic reticulum protein</fullName>
    </recommendedName>
</protein>
<evidence type="ECO:0000256" key="5">
    <source>
        <dbReference type="ARBA" id="ARBA00023136"/>
    </source>
</evidence>
<comment type="similarity">
    <text evidence="1 6">Belongs to the RAMP4 family.</text>
</comment>
<keyword evidence="3 6" id="KW-0256">Endoplasmic reticulum</keyword>
<keyword evidence="8" id="KW-1185">Reference proteome</keyword>
<feature type="transmembrane region" description="Helical" evidence="6">
    <location>
        <begin position="18"/>
        <end position="36"/>
    </location>
</feature>
<comment type="subcellular location">
    <subcellularLocation>
        <location evidence="6">Membrane</location>
        <topology evidence="6">Single-pass membrane protein</topology>
    </subcellularLocation>
    <subcellularLocation>
        <location evidence="6">Endoplasmic reticulum membrane</location>
        <topology evidence="6">Single-pass membrane protein</topology>
    </subcellularLocation>
</comment>
<evidence type="ECO:0000256" key="4">
    <source>
        <dbReference type="ARBA" id="ARBA00022989"/>
    </source>
</evidence>
<evidence type="ECO:0000313" key="8">
    <source>
        <dbReference type="Proteomes" id="UP000019484"/>
    </source>
</evidence>
<proteinExistence type="inferred from homology"/>
<evidence type="ECO:0000313" key="7">
    <source>
        <dbReference type="EMBL" id="EXJ96373.1"/>
    </source>
</evidence>
<dbReference type="AlphaFoldDB" id="W9YV58"/>
<keyword evidence="2 6" id="KW-0812">Transmembrane</keyword>
<dbReference type="GeneID" id="19156401"/>
<dbReference type="EMBL" id="AMWN01000001">
    <property type="protein sequence ID" value="EXJ96373.1"/>
    <property type="molecule type" value="Genomic_DNA"/>
</dbReference>
<comment type="caution">
    <text evidence="7">The sequence shown here is derived from an EMBL/GenBank/DDBJ whole genome shotgun (WGS) entry which is preliminary data.</text>
</comment>
<dbReference type="RefSeq" id="XP_007720602.1">
    <property type="nucleotide sequence ID" value="XM_007722412.1"/>
</dbReference>
<accession>W9YV58</accession>
<organism evidence="7 8">
    <name type="scientific">Capronia coronata CBS 617.96</name>
    <dbReference type="NCBI Taxonomy" id="1182541"/>
    <lineage>
        <taxon>Eukaryota</taxon>
        <taxon>Fungi</taxon>
        <taxon>Dikarya</taxon>
        <taxon>Ascomycota</taxon>
        <taxon>Pezizomycotina</taxon>
        <taxon>Eurotiomycetes</taxon>
        <taxon>Chaetothyriomycetidae</taxon>
        <taxon>Chaetothyriales</taxon>
        <taxon>Herpotrichiellaceae</taxon>
        <taxon>Capronia</taxon>
    </lineage>
</organism>
<dbReference type="Pfam" id="PF06624">
    <property type="entry name" value="RAMP4"/>
    <property type="match status" value="1"/>
</dbReference>
<evidence type="ECO:0000256" key="6">
    <source>
        <dbReference type="RuleBase" id="RU364120"/>
    </source>
</evidence>
<dbReference type="HOGENOM" id="CLU_182424_1_1_1"/>
<name>W9YV58_9EURO</name>
<keyword evidence="5 6" id="KW-0472">Membrane</keyword>
<evidence type="ECO:0000256" key="2">
    <source>
        <dbReference type="ARBA" id="ARBA00022692"/>
    </source>
</evidence>
<sequence>MGKPEAVYKKKESKRSPLGMAAVALLIFVVVAPLLIEQLRLLPAVWQFLTDLLAKVGLVSK</sequence>
<keyword evidence="4 6" id="KW-1133">Transmembrane helix</keyword>
<comment type="function">
    <text evidence="6">Interacts with target proteins during translocation into the lumen of the endoplasmic reticulum. Protects unfolded target proteins against degradation and facilitate correct glycosylation.</text>
</comment>
<evidence type="ECO:0000256" key="1">
    <source>
        <dbReference type="ARBA" id="ARBA00005500"/>
    </source>
</evidence>
<evidence type="ECO:0000256" key="3">
    <source>
        <dbReference type="ARBA" id="ARBA00022824"/>
    </source>
</evidence>
<dbReference type="Proteomes" id="UP000019484">
    <property type="component" value="Unassembled WGS sequence"/>
</dbReference>
<dbReference type="GO" id="GO:0005789">
    <property type="term" value="C:endoplasmic reticulum membrane"/>
    <property type="evidence" value="ECO:0007669"/>
    <property type="project" value="UniProtKB-SubCell"/>
</dbReference>
<gene>
    <name evidence="7" type="ORF">A1O1_01499</name>
</gene>